<keyword evidence="8" id="KW-1185">Reference proteome</keyword>
<name>A0AAV5VVL4_9BILA</name>
<keyword evidence="4" id="KW-0808">Transferase</keyword>
<dbReference type="PANTHER" id="PTHR48043">
    <property type="entry name" value="EG:EG0003.4 PROTEIN-RELATED"/>
    <property type="match status" value="1"/>
</dbReference>
<feature type="non-terminal residue" evidence="7">
    <location>
        <position position="1"/>
    </location>
</feature>
<dbReference type="Pfam" id="PF00201">
    <property type="entry name" value="UDPGT"/>
    <property type="match status" value="1"/>
</dbReference>
<evidence type="ECO:0000313" key="7">
    <source>
        <dbReference type="EMBL" id="GMT23561.1"/>
    </source>
</evidence>
<organism evidence="7 8">
    <name type="scientific">Pristionchus fissidentatus</name>
    <dbReference type="NCBI Taxonomy" id="1538716"/>
    <lineage>
        <taxon>Eukaryota</taxon>
        <taxon>Metazoa</taxon>
        <taxon>Ecdysozoa</taxon>
        <taxon>Nematoda</taxon>
        <taxon>Chromadorea</taxon>
        <taxon>Rhabditida</taxon>
        <taxon>Rhabditina</taxon>
        <taxon>Diplogasteromorpha</taxon>
        <taxon>Diplogasteroidea</taxon>
        <taxon>Neodiplogasteridae</taxon>
        <taxon>Pristionchus</taxon>
    </lineage>
</organism>
<comment type="caution">
    <text evidence="7">The sequence shown here is derived from an EMBL/GenBank/DDBJ whole genome shotgun (WGS) entry which is preliminary data.</text>
</comment>
<sequence>SLFSFRFLAYNPIFARSHLNFIGSLSDSLIEAGHEVEMMNLRDAWHGQCNFTLYHQEIIEELIREKYDGAFSEPICMCGFALFNHIGITNYAVTLSIASSEGSFETTGAPSFPSYVPGIRIYLGEKMNFFERIHNSFNYFVLGLFVPGIRNPFDAMFKQRFGLEFPNIDNIINNSSFFFVNSEPLIDFPKITTHKLIDIGGIGVSSGHQKVNETWSEILNRREKNVLISFGTVAKSYLMPDQYKKSIIETARNNPDVTFIWKYEKPEHRISQGIDNLVEATWIPQNDMLCE</sequence>
<dbReference type="PANTHER" id="PTHR48043:SF23">
    <property type="entry name" value="UDP-GLUCURONOSYLTRANSFERASE"/>
    <property type="match status" value="1"/>
</dbReference>
<evidence type="ECO:0000256" key="3">
    <source>
        <dbReference type="ARBA" id="ARBA00022676"/>
    </source>
</evidence>
<comment type="similarity">
    <text evidence="1">Belongs to the UDP-glycosyltransferase family.</text>
</comment>
<accession>A0AAV5VVL4</accession>
<evidence type="ECO:0000313" key="8">
    <source>
        <dbReference type="Proteomes" id="UP001432322"/>
    </source>
</evidence>
<dbReference type="Proteomes" id="UP001432322">
    <property type="component" value="Unassembled WGS sequence"/>
</dbReference>
<evidence type="ECO:0000256" key="6">
    <source>
        <dbReference type="ARBA" id="ARBA00047475"/>
    </source>
</evidence>
<keyword evidence="3" id="KW-0328">Glycosyltransferase</keyword>
<dbReference type="AlphaFoldDB" id="A0AAV5VVL4"/>
<dbReference type="InterPro" id="IPR050271">
    <property type="entry name" value="UDP-glycosyltransferase"/>
</dbReference>
<keyword evidence="5" id="KW-0732">Signal</keyword>
<reference evidence="7" key="1">
    <citation type="submission" date="2023-10" db="EMBL/GenBank/DDBJ databases">
        <title>Genome assembly of Pristionchus species.</title>
        <authorList>
            <person name="Yoshida K."/>
            <person name="Sommer R.J."/>
        </authorList>
    </citation>
    <scope>NUCLEOTIDE SEQUENCE</scope>
    <source>
        <strain evidence="7">RS5133</strain>
    </source>
</reference>
<dbReference type="EC" id="2.4.1.17" evidence="2"/>
<comment type="catalytic activity">
    <reaction evidence="6">
        <text>glucuronate acceptor + UDP-alpha-D-glucuronate = acceptor beta-D-glucuronoside + UDP + H(+)</text>
        <dbReference type="Rhea" id="RHEA:21032"/>
        <dbReference type="ChEBI" id="CHEBI:15378"/>
        <dbReference type="ChEBI" id="CHEBI:58052"/>
        <dbReference type="ChEBI" id="CHEBI:58223"/>
        <dbReference type="ChEBI" id="CHEBI:132367"/>
        <dbReference type="ChEBI" id="CHEBI:132368"/>
        <dbReference type="EC" id="2.4.1.17"/>
    </reaction>
</comment>
<dbReference type="GO" id="GO:0015020">
    <property type="term" value="F:glucuronosyltransferase activity"/>
    <property type="evidence" value="ECO:0007669"/>
    <property type="project" value="UniProtKB-EC"/>
</dbReference>
<evidence type="ECO:0000256" key="1">
    <source>
        <dbReference type="ARBA" id="ARBA00009995"/>
    </source>
</evidence>
<evidence type="ECO:0000256" key="4">
    <source>
        <dbReference type="ARBA" id="ARBA00022679"/>
    </source>
</evidence>
<dbReference type="InterPro" id="IPR002213">
    <property type="entry name" value="UDP_glucos_trans"/>
</dbReference>
<dbReference type="Gene3D" id="3.40.50.2000">
    <property type="entry name" value="Glycogen Phosphorylase B"/>
    <property type="match status" value="1"/>
</dbReference>
<dbReference type="EMBL" id="BTSY01000004">
    <property type="protein sequence ID" value="GMT23561.1"/>
    <property type="molecule type" value="Genomic_DNA"/>
</dbReference>
<proteinExistence type="inferred from homology"/>
<evidence type="ECO:0000256" key="2">
    <source>
        <dbReference type="ARBA" id="ARBA00012544"/>
    </source>
</evidence>
<gene>
    <name evidence="7" type="ORF">PFISCL1PPCAC_14858</name>
</gene>
<evidence type="ECO:0000256" key="5">
    <source>
        <dbReference type="ARBA" id="ARBA00022729"/>
    </source>
</evidence>
<dbReference type="SUPFAM" id="SSF53756">
    <property type="entry name" value="UDP-Glycosyltransferase/glycogen phosphorylase"/>
    <property type="match status" value="1"/>
</dbReference>
<protein>
    <recommendedName>
        <fullName evidence="2">glucuronosyltransferase</fullName>
        <ecNumber evidence="2">2.4.1.17</ecNumber>
    </recommendedName>
</protein>